<proteinExistence type="predicted"/>
<protein>
    <submittedName>
        <fullName evidence="5">Transcriptional regulator</fullName>
    </submittedName>
</protein>
<gene>
    <name evidence="5" type="ORF">GCM10017643_22380</name>
</gene>
<organism evidence="5 6">
    <name type="scientific">Ancylobacter dichloromethanicus</name>
    <dbReference type="NCBI Taxonomy" id="518825"/>
    <lineage>
        <taxon>Bacteria</taxon>
        <taxon>Pseudomonadati</taxon>
        <taxon>Pseudomonadota</taxon>
        <taxon>Alphaproteobacteria</taxon>
        <taxon>Hyphomicrobiales</taxon>
        <taxon>Xanthobacteraceae</taxon>
        <taxon>Ancylobacter</taxon>
    </lineage>
</organism>
<name>A0A9W6J7E2_9HYPH</name>
<accession>A0A9W6J7E2</accession>
<dbReference type="Proteomes" id="UP001143370">
    <property type="component" value="Unassembled WGS sequence"/>
</dbReference>
<evidence type="ECO:0000259" key="4">
    <source>
        <dbReference type="PROSITE" id="PS01124"/>
    </source>
</evidence>
<evidence type="ECO:0000256" key="2">
    <source>
        <dbReference type="ARBA" id="ARBA00023125"/>
    </source>
</evidence>
<dbReference type="InterPro" id="IPR009057">
    <property type="entry name" value="Homeodomain-like_sf"/>
</dbReference>
<evidence type="ECO:0000256" key="3">
    <source>
        <dbReference type="ARBA" id="ARBA00023163"/>
    </source>
</evidence>
<dbReference type="GO" id="GO:0043565">
    <property type="term" value="F:sequence-specific DNA binding"/>
    <property type="evidence" value="ECO:0007669"/>
    <property type="project" value="InterPro"/>
</dbReference>
<dbReference type="SMART" id="SM00342">
    <property type="entry name" value="HTH_ARAC"/>
    <property type="match status" value="1"/>
</dbReference>
<dbReference type="InterPro" id="IPR050204">
    <property type="entry name" value="AraC_XylS_family_regulators"/>
</dbReference>
<dbReference type="PROSITE" id="PS00041">
    <property type="entry name" value="HTH_ARAC_FAMILY_1"/>
    <property type="match status" value="1"/>
</dbReference>
<comment type="caution">
    <text evidence="5">The sequence shown here is derived from an EMBL/GenBank/DDBJ whole genome shotgun (WGS) entry which is preliminary data.</text>
</comment>
<dbReference type="PANTHER" id="PTHR46796:SF14">
    <property type="entry name" value="TRANSCRIPTIONAL REGULATORY PROTEIN"/>
    <property type="match status" value="1"/>
</dbReference>
<keyword evidence="2" id="KW-0238">DNA-binding</keyword>
<dbReference type="SUPFAM" id="SSF46689">
    <property type="entry name" value="Homeodomain-like"/>
    <property type="match status" value="2"/>
</dbReference>
<sequence length="291" mass="32547">MTSAVEGITLLDELRWRRWNGVIADVWHVACAAGARGHYVSRDARLFVVLEREGARSDVQLSADGTTRAVQRAPHRMSFVPADMPIWSRIDEPVRVRHLDLHFHAPTLSERLGEDLAGERLARPRLDFLDARIFTLAQMIAHECVGPDGHHDLYGDSLTLALFIDLLKLGREAPAGAASRGAMLSARQLKRVTDFIEANCSRNIRLHELAELAGLSQSYFSHAFKAATGVPPHQWHMKARLRKVQDLLAGRDLPLTEIASAAGFTDQAHLTRTFRRLTGSTPAAWRRAHRR</sequence>
<dbReference type="GO" id="GO:0003700">
    <property type="term" value="F:DNA-binding transcription factor activity"/>
    <property type="evidence" value="ECO:0007669"/>
    <property type="project" value="InterPro"/>
</dbReference>
<dbReference type="InterPro" id="IPR018062">
    <property type="entry name" value="HTH_AraC-typ_CS"/>
</dbReference>
<keyword evidence="1" id="KW-0805">Transcription regulation</keyword>
<evidence type="ECO:0000313" key="5">
    <source>
        <dbReference type="EMBL" id="GLK72122.1"/>
    </source>
</evidence>
<dbReference type="InterPro" id="IPR018060">
    <property type="entry name" value="HTH_AraC"/>
</dbReference>
<dbReference type="EMBL" id="BSFJ01000008">
    <property type="protein sequence ID" value="GLK72122.1"/>
    <property type="molecule type" value="Genomic_DNA"/>
</dbReference>
<dbReference type="Pfam" id="PF12833">
    <property type="entry name" value="HTH_18"/>
    <property type="match status" value="1"/>
</dbReference>
<keyword evidence="3" id="KW-0804">Transcription</keyword>
<dbReference type="PANTHER" id="PTHR46796">
    <property type="entry name" value="HTH-TYPE TRANSCRIPTIONAL ACTIVATOR RHAS-RELATED"/>
    <property type="match status" value="1"/>
</dbReference>
<reference evidence="5" key="2">
    <citation type="submission" date="2023-01" db="EMBL/GenBank/DDBJ databases">
        <authorList>
            <person name="Sun Q."/>
            <person name="Evtushenko L."/>
        </authorList>
    </citation>
    <scope>NUCLEOTIDE SEQUENCE</scope>
    <source>
        <strain evidence="5">VKM B-2484</strain>
    </source>
</reference>
<dbReference type="AlphaFoldDB" id="A0A9W6J7E2"/>
<evidence type="ECO:0000313" key="6">
    <source>
        <dbReference type="Proteomes" id="UP001143370"/>
    </source>
</evidence>
<keyword evidence="6" id="KW-1185">Reference proteome</keyword>
<evidence type="ECO:0000256" key="1">
    <source>
        <dbReference type="ARBA" id="ARBA00023015"/>
    </source>
</evidence>
<dbReference type="Gene3D" id="1.10.10.60">
    <property type="entry name" value="Homeodomain-like"/>
    <property type="match status" value="1"/>
</dbReference>
<reference evidence="5" key="1">
    <citation type="journal article" date="2014" name="Int. J. Syst. Evol. Microbiol.">
        <title>Complete genome sequence of Corynebacterium casei LMG S-19264T (=DSM 44701T), isolated from a smear-ripened cheese.</title>
        <authorList>
            <consortium name="US DOE Joint Genome Institute (JGI-PGF)"/>
            <person name="Walter F."/>
            <person name="Albersmeier A."/>
            <person name="Kalinowski J."/>
            <person name="Ruckert C."/>
        </authorList>
    </citation>
    <scope>NUCLEOTIDE SEQUENCE</scope>
    <source>
        <strain evidence="5">VKM B-2484</strain>
    </source>
</reference>
<feature type="domain" description="HTH araC/xylS-type" evidence="4">
    <location>
        <begin position="190"/>
        <end position="288"/>
    </location>
</feature>
<dbReference type="PROSITE" id="PS01124">
    <property type="entry name" value="HTH_ARAC_FAMILY_2"/>
    <property type="match status" value="1"/>
</dbReference>